<sequence length="66" mass="7683">MRNKSGGFSPPSHILLALLLFLLASFSFFLGAYMFRTPEARKQKIDEYKREILSKIKRRNLPGPRE</sequence>
<feature type="transmembrane region" description="Helical" evidence="1">
    <location>
        <begin position="12"/>
        <end position="35"/>
    </location>
</feature>
<keyword evidence="1" id="KW-0812">Transmembrane</keyword>
<dbReference type="EMBL" id="CP001931">
    <property type="protein sequence ID" value="ADC90137.1"/>
    <property type="molecule type" value="Genomic_DNA"/>
</dbReference>
<keyword evidence="1" id="KW-0472">Membrane</keyword>
<accession>D3SN07</accession>
<gene>
    <name evidence="2" type="ordered locus">Thal_1508</name>
</gene>
<dbReference type="STRING" id="638303.Thal_1508"/>
<evidence type="ECO:0008006" key="4">
    <source>
        <dbReference type="Google" id="ProtNLM"/>
    </source>
</evidence>
<dbReference type="Proteomes" id="UP000002043">
    <property type="component" value="Chromosome"/>
</dbReference>
<evidence type="ECO:0000256" key="1">
    <source>
        <dbReference type="SAM" id="Phobius"/>
    </source>
</evidence>
<keyword evidence="3" id="KW-1185">Reference proteome</keyword>
<name>D3SN07_THEAH</name>
<organism evidence="2 3">
    <name type="scientific">Thermocrinis albus (strain DSM 14484 / JCM 11386 / HI 11/12)</name>
    <dbReference type="NCBI Taxonomy" id="638303"/>
    <lineage>
        <taxon>Bacteria</taxon>
        <taxon>Pseudomonadati</taxon>
        <taxon>Aquificota</taxon>
        <taxon>Aquificia</taxon>
        <taxon>Aquificales</taxon>
        <taxon>Aquificaceae</taxon>
        <taxon>Thermocrinis</taxon>
    </lineage>
</organism>
<dbReference type="KEGG" id="tal:Thal_1508"/>
<protein>
    <recommendedName>
        <fullName evidence="4">Transmembrane protein</fullName>
    </recommendedName>
</protein>
<proteinExistence type="predicted"/>
<evidence type="ECO:0000313" key="2">
    <source>
        <dbReference type="EMBL" id="ADC90137.1"/>
    </source>
</evidence>
<reference evidence="3" key="1">
    <citation type="journal article" date="2010" name="Stand. Genomic Sci.">
        <title>Complete genome sequence of Thermocrinis albus type strain (HI 11/12T).</title>
        <authorList>
            <person name="Wirth R."/>
            <person name="Sikorski J."/>
            <person name="Brambilla E."/>
            <person name="Misra M."/>
            <person name="Lapidus A."/>
            <person name="Copeland A."/>
            <person name="Nolan M."/>
            <person name="Lucas S."/>
            <person name="Chen F."/>
            <person name="Tice H."/>
            <person name="Cheng J.F."/>
            <person name="Han C."/>
            <person name="Detter J.C."/>
            <person name="Tapia R."/>
            <person name="Bruce D."/>
            <person name="Goodwin L."/>
            <person name="Pitluck S."/>
            <person name="Pati A."/>
            <person name="Anderson I."/>
            <person name="Ivanova N."/>
            <person name="Mavromatis K."/>
            <person name="Mikhailova N."/>
            <person name="Chen A."/>
            <person name="Palaniappan K."/>
            <person name="Bilek Y."/>
            <person name="Hader T."/>
            <person name="Land M."/>
            <person name="Hauser L."/>
            <person name="Chang Y.J."/>
            <person name="Jeffries C.D."/>
            <person name="Tindall B.J."/>
            <person name="Rohde M."/>
            <person name="Goker M."/>
            <person name="Bristow J."/>
            <person name="Eisen J.A."/>
            <person name="Markowitz V."/>
            <person name="Hugenholtz P."/>
            <person name="Kyrpides N.C."/>
            <person name="Klenk H.P."/>
        </authorList>
    </citation>
    <scope>NUCLEOTIDE SEQUENCE [LARGE SCALE GENOMIC DNA]</scope>
    <source>
        <strain evidence="3">DSM 14484 / JCM 11386 / HI 11/12</strain>
    </source>
</reference>
<dbReference type="AlphaFoldDB" id="D3SN07"/>
<dbReference type="HOGENOM" id="CLU_2829849_0_0_0"/>
<keyword evidence="1" id="KW-1133">Transmembrane helix</keyword>
<evidence type="ECO:0000313" key="3">
    <source>
        <dbReference type="Proteomes" id="UP000002043"/>
    </source>
</evidence>